<evidence type="ECO:0000313" key="8">
    <source>
        <dbReference type="Proteomes" id="UP000272942"/>
    </source>
</evidence>
<dbReference type="GO" id="GO:0046928">
    <property type="term" value="P:regulation of neurotransmitter secretion"/>
    <property type="evidence" value="ECO:0007669"/>
    <property type="project" value="TreeGrafter"/>
</dbReference>
<gene>
    <name evidence="7" type="ORF">ECPE_LOCUS5660</name>
</gene>
<dbReference type="EMBL" id="UZAN01042540">
    <property type="protein sequence ID" value="VDP76177.1"/>
    <property type="molecule type" value="Genomic_DNA"/>
</dbReference>
<feature type="region of interest" description="Disordered" evidence="6">
    <location>
        <begin position="1"/>
        <end position="62"/>
    </location>
</feature>
<evidence type="ECO:0000256" key="6">
    <source>
        <dbReference type="SAM" id="MobiDB-lite"/>
    </source>
</evidence>
<accession>A0A183AFC5</accession>
<dbReference type="PANTHER" id="PTHR16705">
    <property type="entry name" value="COMPLEXIN"/>
    <property type="match status" value="1"/>
</dbReference>
<evidence type="ECO:0000313" key="9">
    <source>
        <dbReference type="WBParaSite" id="ECPE_0000567301-mRNA-1"/>
    </source>
</evidence>
<dbReference type="OrthoDB" id="6229630at2759"/>
<dbReference type="GO" id="GO:0043195">
    <property type="term" value="C:terminal bouton"/>
    <property type="evidence" value="ECO:0007669"/>
    <property type="project" value="TreeGrafter"/>
</dbReference>
<feature type="compositionally biased region" description="Basic and acidic residues" evidence="6">
    <location>
        <begin position="8"/>
        <end position="62"/>
    </location>
</feature>
<evidence type="ECO:0000256" key="5">
    <source>
        <dbReference type="ARBA" id="ARBA00037297"/>
    </source>
</evidence>
<comment type="similarity">
    <text evidence="1">Belongs to the complexin/synaphin family.</text>
</comment>
<comment type="function">
    <text evidence="5">Positively regulates a late step in synaptic vesicle exocytosis.</text>
</comment>
<keyword evidence="2" id="KW-0813">Transport</keyword>
<dbReference type="SUPFAM" id="SSF58038">
    <property type="entry name" value="SNARE fusion complex"/>
    <property type="match status" value="1"/>
</dbReference>
<dbReference type="AlphaFoldDB" id="A0A183AFC5"/>
<name>A0A183AFC5_9TREM</name>
<organism evidence="9">
    <name type="scientific">Echinostoma caproni</name>
    <dbReference type="NCBI Taxonomy" id="27848"/>
    <lineage>
        <taxon>Eukaryota</taxon>
        <taxon>Metazoa</taxon>
        <taxon>Spiralia</taxon>
        <taxon>Lophotrochozoa</taxon>
        <taxon>Platyhelminthes</taxon>
        <taxon>Trematoda</taxon>
        <taxon>Digenea</taxon>
        <taxon>Plagiorchiida</taxon>
        <taxon>Echinostomata</taxon>
        <taxon>Echinostomatoidea</taxon>
        <taxon>Echinostomatidae</taxon>
        <taxon>Echinostoma</taxon>
    </lineage>
</organism>
<reference evidence="9" key="1">
    <citation type="submission" date="2016-06" db="UniProtKB">
        <authorList>
            <consortium name="WormBaseParasite"/>
        </authorList>
    </citation>
    <scope>IDENTIFICATION</scope>
</reference>
<dbReference type="PANTHER" id="PTHR16705:SF4">
    <property type="entry name" value="COMPLEXIN"/>
    <property type="match status" value="1"/>
</dbReference>
<evidence type="ECO:0000256" key="2">
    <source>
        <dbReference type="ARBA" id="ARBA00022448"/>
    </source>
</evidence>
<dbReference type="InterPro" id="IPR008849">
    <property type="entry name" value="Synaphin"/>
</dbReference>
<keyword evidence="4" id="KW-0532">Neurotransmitter transport</keyword>
<keyword evidence="3" id="KW-0268">Exocytosis</keyword>
<dbReference type="Pfam" id="PF05835">
    <property type="entry name" value="Synaphin"/>
    <property type="match status" value="1"/>
</dbReference>
<evidence type="ECO:0000256" key="3">
    <source>
        <dbReference type="ARBA" id="ARBA00022483"/>
    </source>
</evidence>
<dbReference type="WBParaSite" id="ECPE_0000567301-mRNA-1">
    <property type="protein sequence ID" value="ECPE_0000567301-mRNA-1"/>
    <property type="gene ID" value="ECPE_0000567301"/>
</dbReference>
<dbReference type="Gene3D" id="1.20.5.580">
    <property type="entry name" value="Single Helix bin"/>
    <property type="match status" value="1"/>
</dbReference>
<sequence length="138" mass="15467">MFHPGALGDKKDDDGGSGAREIDPEVEAARREAEERREAKHQRMEEEREVMRQGIRDKYGIKKKEEENVTEFDFSSPEGRLGRKRKTAAEIAAEAAAAEEAENSLTNMLPENMREMANKVTEVPGKLISEASEKCTAM</sequence>
<dbReference type="GO" id="GO:0019905">
    <property type="term" value="F:syntaxin binding"/>
    <property type="evidence" value="ECO:0007669"/>
    <property type="project" value="InterPro"/>
</dbReference>
<dbReference type="GO" id="GO:0016079">
    <property type="term" value="P:synaptic vesicle exocytosis"/>
    <property type="evidence" value="ECO:0007669"/>
    <property type="project" value="TreeGrafter"/>
</dbReference>
<dbReference type="Proteomes" id="UP000272942">
    <property type="component" value="Unassembled WGS sequence"/>
</dbReference>
<evidence type="ECO:0000313" key="7">
    <source>
        <dbReference type="EMBL" id="VDP76177.1"/>
    </source>
</evidence>
<evidence type="ECO:0000256" key="4">
    <source>
        <dbReference type="ARBA" id="ARBA00022775"/>
    </source>
</evidence>
<proteinExistence type="inferred from homology"/>
<reference evidence="7 8" key="2">
    <citation type="submission" date="2018-11" db="EMBL/GenBank/DDBJ databases">
        <authorList>
            <consortium name="Pathogen Informatics"/>
        </authorList>
    </citation>
    <scope>NUCLEOTIDE SEQUENCE [LARGE SCALE GENOMIC DNA]</scope>
    <source>
        <strain evidence="7 8">Egypt</strain>
    </source>
</reference>
<keyword evidence="8" id="KW-1185">Reference proteome</keyword>
<dbReference type="GO" id="GO:0031201">
    <property type="term" value="C:SNARE complex"/>
    <property type="evidence" value="ECO:0007669"/>
    <property type="project" value="TreeGrafter"/>
</dbReference>
<evidence type="ECO:0000256" key="1">
    <source>
        <dbReference type="ARBA" id="ARBA00005396"/>
    </source>
</evidence>
<protein>
    <submittedName>
        <fullName evidence="9">Complexin</fullName>
    </submittedName>
</protein>